<evidence type="ECO:0000256" key="2">
    <source>
        <dbReference type="SAM" id="Phobius"/>
    </source>
</evidence>
<feature type="compositionally biased region" description="Basic and acidic residues" evidence="1">
    <location>
        <begin position="113"/>
        <end position="124"/>
    </location>
</feature>
<gene>
    <name evidence="3" type="ORF">BZA70DRAFT_270592</name>
</gene>
<dbReference type="GeneID" id="90036834"/>
<keyword evidence="2" id="KW-0472">Membrane</keyword>
<sequence>MKMKILNLLRKRKRAQKSNQKQQQQTTAISQITLQLLPKQETPPAAATDIANPCAFAFKRDVEFVDLAEEEQLLVEEVVDGCTESAESLLVQEEEVKEQEDQAQISESSTSNESKDVDEPKGLDDKELEEKELDSTLNQSILTWNSSSLTKDDDDDDSKPPSGIFVYPLSVVGLLTFFALCSSSVYTYLLLSERIYNASDIHIYDDHGSGVPNSSAHLPNSVPDHSHYYGRQFIPGLLSTGFALGRGYSVYAVCCLLFYGSLFVVAYATFRDTVRRERRLLSTAHEMSFS</sequence>
<dbReference type="RefSeq" id="XP_064770179.1">
    <property type="nucleotide sequence ID" value="XM_064911322.1"/>
</dbReference>
<dbReference type="Proteomes" id="UP001498771">
    <property type="component" value="Unassembled WGS sequence"/>
</dbReference>
<keyword evidence="4" id="KW-1185">Reference proteome</keyword>
<name>A0ABR1FBB8_9ASCO</name>
<protein>
    <submittedName>
        <fullName evidence="3">Uncharacterized protein</fullName>
    </submittedName>
</protein>
<proteinExistence type="predicted"/>
<evidence type="ECO:0000256" key="1">
    <source>
        <dbReference type="SAM" id="MobiDB-lite"/>
    </source>
</evidence>
<evidence type="ECO:0000313" key="3">
    <source>
        <dbReference type="EMBL" id="KAK7207146.1"/>
    </source>
</evidence>
<organism evidence="3 4">
    <name type="scientific">Myxozyma melibiosi</name>
    <dbReference type="NCBI Taxonomy" id="54550"/>
    <lineage>
        <taxon>Eukaryota</taxon>
        <taxon>Fungi</taxon>
        <taxon>Dikarya</taxon>
        <taxon>Ascomycota</taxon>
        <taxon>Saccharomycotina</taxon>
        <taxon>Lipomycetes</taxon>
        <taxon>Lipomycetales</taxon>
        <taxon>Lipomycetaceae</taxon>
        <taxon>Myxozyma</taxon>
    </lineage>
</organism>
<feature type="transmembrane region" description="Helical" evidence="2">
    <location>
        <begin position="248"/>
        <end position="270"/>
    </location>
</feature>
<evidence type="ECO:0000313" key="4">
    <source>
        <dbReference type="Proteomes" id="UP001498771"/>
    </source>
</evidence>
<feature type="region of interest" description="Disordered" evidence="1">
    <location>
        <begin position="93"/>
        <end position="124"/>
    </location>
</feature>
<comment type="caution">
    <text evidence="3">The sequence shown here is derived from an EMBL/GenBank/DDBJ whole genome shotgun (WGS) entry which is preliminary data.</text>
</comment>
<accession>A0ABR1FBB8</accession>
<feature type="transmembrane region" description="Helical" evidence="2">
    <location>
        <begin position="164"/>
        <end position="189"/>
    </location>
</feature>
<reference evidence="3 4" key="1">
    <citation type="submission" date="2024-03" db="EMBL/GenBank/DDBJ databases">
        <title>Genome-scale model development and genomic sequencing of the oleaginous clade Lipomyces.</title>
        <authorList>
            <consortium name="Lawrence Berkeley National Laboratory"/>
            <person name="Czajka J.J."/>
            <person name="Han Y."/>
            <person name="Kim J."/>
            <person name="Mondo S.J."/>
            <person name="Hofstad B.A."/>
            <person name="Robles A."/>
            <person name="Haridas S."/>
            <person name="Riley R."/>
            <person name="LaButti K."/>
            <person name="Pangilinan J."/>
            <person name="Andreopoulos W."/>
            <person name="Lipzen A."/>
            <person name="Yan J."/>
            <person name="Wang M."/>
            <person name="Ng V."/>
            <person name="Grigoriev I.V."/>
            <person name="Spatafora J.W."/>
            <person name="Magnuson J.K."/>
            <person name="Baker S.E."/>
            <person name="Pomraning K.R."/>
        </authorList>
    </citation>
    <scope>NUCLEOTIDE SEQUENCE [LARGE SCALE GENOMIC DNA]</scope>
    <source>
        <strain evidence="3 4">Phaff 52-87</strain>
    </source>
</reference>
<keyword evidence="2" id="KW-0812">Transmembrane</keyword>
<dbReference type="EMBL" id="JBBJBU010000001">
    <property type="protein sequence ID" value="KAK7207146.1"/>
    <property type="molecule type" value="Genomic_DNA"/>
</dbReference>
<keyword evidence="2" id="KW-1133">Transmembrane helix</keyword>
<feature type="compositionally biased region" description="Polar residues" evidence="1">
    <location>
        <begin position="102"/>
        <end position="112"/>
    </location>
</feature>